<evidence type="ECO:0000256" key="1">
    <source>
        <dbReference type="ARBA" id="ARBA00010165"/>
    </source>
</evidence>
<dbReference type="Proteomes" id="UP001597046">
    <property type="component" value="Unassembled WGS sequence"/>
</dbReference>
<dbReference type="Gene3D" id="3.90.1200.10">
    <property type="match status" value="1"/>
</dbReference>
<reference evidence="8" key="1">
    <citation type="journal article" date="2019" name="Int. J. Syst. Evol. Microbiol.">
        <title>The Global Catalogue of Microorganisms (GCM) 10K type strain sequencing project: providing services to taxonomists for standard genome sequencing and annotation.</title>
        <authorList>
            <consortium name="The Broad Institute Genomics Platform"/>
            <consortium name="The Broad Institute Genome Sequencing Center for Infectious Disease"/>
            <person name="Wu L."/>
            <person name="Ma J."/>
        </authorList>
    </citation>
    <scope>NUCLEOTIDE SEQUENCE [LARGE SCALE GENOMIC DNA]</scope>
    <source>
        <strain evidence="8">CCUG 57508</strain>
    </source>
</reference>
<dbReference type="InterPro" id="IPR011009">
    <property type="entry name" value="Kinase-like_dom_sf"/>
</dbReference>
<evidence type="ECO:0000259" key="6">
    <source>
        <dbReference type="Pfam" id="PF01636"/>
    </source>
</evidence>
<keyword evidence="3" id="KW-0547">Nucleotide-binding</keyword>
<dbReference type="SUPFAM" id="SSF56112">
    <property type="entry name" value="Protein kinase-like (PK-like)"/>
    <property type="match status" value="1"/>
</dbReference>
<accession>A0ABW3MRY7</accession>
<evidence type="ECO:0000256" key="5">
    <source>
        <dbReference type="ARBA" id="ARBA00022840"/>
    </source>
</evidence>
<evidence type="ECO:0000313" key="8">
    <source>
        <dbReference type="Proteomes" id="UP001597046"/>
    </source>
</evidence>
<dbReference type="Gene3D" id="3.30.200.20">
    <property type="entry name" value="Phosphorylase Kinase, domain 1"/>
    <property type="match status" value="1"/>
</dbReference>
<comment type="similarity">
    <text evidence="1">Belongs to the methylthioribose kinase family.</text>
</comment>
<keyword evidence="5" id="KW-0067">ATP-binding</keyword>
<dbReference type="PANTHER" id="PTHR34273:SF2">
    <property type="entry name" value="METHYLTHIORIBOSE KINASE"/>
    <property type="match status" value="1"/>
</dbReference>
<evidence type="ECO:0000256" key="3">
    <source>
        <dbReference type="ARBA" id="ARBA00022741"/>
    </source>
</evidence>
<evidence type="ECO:0000256" key="2">
    <source>
        <dbReference type="ARBA" id="ARBA00022679"/>
    </source>
</evidence>
<organism evidence="7 8">
    <name type="scientific">Terrabacter terrigena</name>
    <dbReference type="NCBI Taxonomy" id="574718"/>
    <lineage>
        <taxon>Bacteria</taxon>
        <taxon>Bacillati</taxon>
        <taxon>Actinomycetota</taxon>
        <taxon>Actinomycetes</taxon>
        <taxon>Micrococcales</taxon>
        <taxon>Intrasporangiaceae</taxon>
        <taxon>Terrabacter</taxon>
    </lineage>
</organism>
<dbReference type="RefSeq" id="WP_386050961.1">
    <property type="nucleotide sequence ID" value="NZ_JBHTKH010000001.1"/>
</dbReference>
<gene>
    <name evidence="7" type="ORF">ACFQ2V_04120</name>
</gene>
<proteinExistence type="inferred from homology"/>
<dbReference type="InterPro" id="IPR002575">
    <property type="entry name" value="Aminoglycoside_PTrfase"/>
</dbReference>
<name>A0ABW3MRY7_9MICO</name>
<keyword evidence="2" id="KW-0808">Transferase</keyword>
<sequence>MNHQVVEGLLDEQSVVAYVQDRGLLAGHSVTASALSGGVSNVVLAVDDGHRRVVVKQSLGRLRVRDEWHAPRERVIAEAAALDHVRCLTPSRVPGVVHRDRANNVIVIEGAPGQWRDWKTQLLHGDVNPPVGGQLGEVLGRWQRLTLRAELPAEVHGQSSFDVLRLEPYYRTAARRRPELSAQILALAEELSTRRLCLVHGDFSPKNVLVGPPEEELPLWVIDFEVAHHGHPVFDLAFMASHLTLKAIHRPAWAPRYDNCLREFLGAYAREVSSDGGSAESGLSPRMSSMLSHVGALLVARVVGRSPAEYLSAKEKAHSLALGVALLREPRDELEGLFELRNVLVS</sequence>
<keyword evidence="8" id="KW-1185">Reference proteome</keyword>
<dbReference type="Pfam" id="PF01636">
    <property type="entry name" value="APH"/>
    <property type="match status" value="1"/>
</dbReference>
<dbReference type="PANTHER" id="PTHR34273">
    <property type="entry name" value="METHYLTHIORIBOSE KINASE"/>
    <property type="match status" value="1"/>
</dbReference>
<feature type="domain" description="Aminoglycoside phosphotransferase" evidence="6">
    <location>
        <begin position="32"/>
        <end position="244"/>
    </location>
</feature>
<evidence type="ECO:0000256" key="4">
    <source>
        <dbReference type="ARBA" id="ARBA00022777"/>
    </source>
</evidence>
<keyword evidence="4" id="KW-0418">Kinase</keyword>
<comment type="caution">
    <text evidence="7">The sequence shown here is derived from an EMBL/GenBank/DDBJ whole genome shotgun (WGS) entry which is preliminary data.</text>
</comment>
<dbReference type="EMBL" id="JBHTKH010000001">
    <property type="protein sequence ID" value="MFD1053483.1"/>
    <property type="molecule type" value="Genomic_DNA"/>
</dbReference>
<evidence type="ECO:0000313" key="7">
    <source>
        <dbReference type="EMBL" id="MFD1053483.1"/>
    </source>
</evidence>
<protein>
    <submittedName>
        <fullName evidence="7">Phosphotransferase family protein</fullName>
    </submittedName>
</protein>